<organism evidence="3 4">
    <name type="scientific">Ectocarpus siliculosus</name>
    <name type="common">Brown alga</name>
    <name type="synonym">Conferva siliculosa</name>
    <dbReference type="NCBI Taxonomy" id="2880"/>
    <lineage>
        <taxon>Eukaryota</taxon>
        <taxon>Sar</taxon>
        <taxon>Stramenopiles</taxon>
        <taxon>Ochrophyta</taxon>
        <taxon>PX clade</taxon>
        <taxon>Phaeophyceae</taxon>
        <taxon>Ectocarpales</taxon>
        <taxon>Ectocarpaceae</taxon>
        <taxon>Ectocarpus</taxon>
    </lineage>
</organism>
<proteinExistence type="predicted"/>
<dbReference type="SUPFAM" id="SSF57938">
    <property type="entry name" value="DnaJ/Hsp40 cysteine-rich domain"/>
    <property type="match status" value="1"/>
</dbReference>
<dbReference type="Proteomes" id="UP000002630">
    <property type="component" value="Linkage Group LG06"/>
</dbReference>
<feature type="region of interest" description="Disordered" evidence="1">
    <location>
        <begin position="70"/>
        <end position="99"/>
    </location>
</feature>
<feature type="signal peptide" evidence="2">
    <location>
        <begin position="1"/>
        <end position="20"/>
    </location>
</feature>
<feature type="chain" id="PRO_5003117484" evidence="2">
    <location>
        <begin position="21"/>
        <end position="235"/>
    </location>
</feature>
<sequence>MSLFLVVSLLLILSPAACRAFVAFGRQEPAAHGDVGNNRGRRSRTSDTAAAFVVAGGAAAAGTTRCTDAARGAEPRGKRTCRTAPRSLPPPLGNGSSQRDRTIAPLRAINQDTLFSANEWIAGVAGGSVGVLGTLIQLELKQEKLKTRRNCPYCDGSGKLVCAVCFSAGTFTVKLPGSDTYSTLPCPGCAGNKYITCLNCRGDGRAVPRELDRKTADAAEVDLRLEEIGMGGIGQ</sequence>
<gene>
    <name evidence="3" type="primary">Or</name>
    <name evidence="3" type="ORF">Esi_0007_0116</name>
</gene>
<dbReference type="AlphaFoldDB" id="D8LRQ7"/>
<evidence type="ECO:0000256" key="2">
    <source>
        <dbReference type="SAM" id="SignalP"/>
    </source>
</evidence>
<dbReference type="OrthoDB" id="5719at2759"/>
<protein>
    <submittedName>
        <fullName evidence="3">DnaJ Cysteine-Rich Domain-Containing Protein</fullName>
    </submittedName>
</protein>
<dbReference type="EMBL" id="FN649731">
    <property type="protein sequence ID" value="CBN73824.1"/>
    <property type="molecule type" value="Genomic_DNA"/>
</dbReference>
<dbReference type="EMBL" id="FN648926">
    <property type="protein sequence ID" value="CBN73824.1"/>
    <property type="molecule type" value="Genomic_DNA"/>
</dbReference>
<keyword evidence="2" id="KW-0732">Signal</keyword>
<dbReference type="InterPro" id="IPR036410">
    <property type="entry name" value="HSP_DnaJ_Cys-rich_dom_sf"/>
</dbReference>
<reference evidence="3 4" key="1">
    <citation type="journal article" date="2010" name="Nature">
        <title>The Ectocarpus genome and the independent evolution of multicellularity in brown algae.</title>
        <authorList>
            <person name="Cock J.M."/>
            <person name="Sterck L."/>
            <person name="Rouze P."/>
            <person name="Scornet D."/>
            <person name="Allen A.E."/>
            <person name="Amoutzias G."/>
            <person name="Anthouard V."/>
            <person name="Artiguenave F."/>
            <person name="Aury J.M."/>
            <person name="Badger J.H."/>
            <person name="Beszteri B."/>
            <person name="Billiau K."/>
            <person name="Bonnet E."/>
            <person name="Bothwell J.H."/>
            <person name="Bowler C."/>
            <person name="Boyen C."/>
            <person name="Brownlee C."/>
            <person name="Carrano C.J."/>
            <person name="Charrier B."/>
            <person name="Cho G.Y."/>
            <person name="Coelho S.M."/>
            <person name="Collen J."/>
            <person name="Corre E."/>
            <person name="Da Silva C."/>
            <person name="Delage L."/>
            <person name="Delaroque N."/>
            <person name="Dittami S.M."/>
            <person name="Doulbeau S."/>
            <person name="Elias M."/>
            <person name="Farnham G."/>
            <person name="Gachon C.M."/>
            <person name="Gschloessl B."/>
            <person name="Heesch S."/>
            <person name="Jabbari K."/>
            <person name="Jubin C."/>
            <person name="Kawai H."/>
            <person name="Kimura K."/>
            <person name="Kloareg B."/>
            <person name="Kupper F.C."/>
            <person name="Lang D."/>
            <person name="Le Bail A."/>
            <person name="Leblanc C."/>
            <person name="Lerouge P."/>
            <person name="Lohr M."/>
            <person name="Lopez P.J."/>
            <person name="Martens C."/>
            <person name="Maumus F."/>
            <person name="Michel G."/>
            <person name="Miranda-Saavedra D."/>
            <person name="Morales J."/>
            <person name="Moreau H."/>
            <person name="Motomura T."/>
            <person name="Nagasato C."/>
            <person name="Napoli C.A."/>
            <person name="Nelson D.R."/>
            <person name="Nyvall-Collen P."/>
            <person name="Peters A.F."/>
            <person name="Pommier C."/>
            <person name="Potin P."/>
            <person name="Poulain J."/>
            <person name="Quesneville H."/>
            <person name="Read B."/>
            <person name="Rensing S.A."/>
            <person name="Ritter A."/>
            <person name="Rousvoal S."/>
            <person name="Samanta M."/>
            <person name="Samson G."/>
            <person name="Schroeder D.C."/>
            <person name="Segurens B."/>
            <person name="Strittmatter M."/>
            <person name="Tonon T."/>
            <person name="Tregear J.W."/>
            <person name="Valentin K."/>
            <person name="von Dassow P."/>
            <person name="Yamagishi T."/>
            <person name="Van de Peer Y."/>
            <person name="Wincker P."/>
        </authorList>
    </citation>
    <scope>NUCLEOTIDE SEQUENCE [LARGE SCALE GENOMIC DNA]</scope>
    <source>
        <strain evidence="4">Ec32 / CCAP1310/4</strain>
    </source>
</reference>
<evidence type="ECO:0000313" key="3">
    <source>
        <dbReference type="EMBL" id="CBN73824.1"/>
    </source>
</evidence>
<evidence type="ECO:0000313" key="4">
    <source>
        <dbReference type="Proteomes" id="UP000002630"/>
    </source>
</evidence>
<accession>D8LRQ7</accession>
<dbReference type="PANTHER" id="PTHR15852:SF8">
    <property type="entry name" value="PROTEIN ORANGE-LIKE, CHLOROPLASTIC"/>
    <property type="match status" value="1"/>
</dbReference>
<dbReference type="InParanoid" id="D8LRQ7"/>
<dbReference type="STRING" id="2880.D8LRQ7"/>
<dbReference type="PANTHER" id="PTHR15852">
    <property type="entry name" value="PLASTID TRANSCRIPTIONALLY ACTIVE PROTEIN"/>
    <property type="match status" value="1"/>
</dbReference>
<name>D8LRQ7_ECTSI</name>
<keyword evidence="4" id="KW-1185">Reference proteome</keyword>
<evidence type="ECO:0000256" key="1">
    <source>
        <dbReference type="SAM" id="MobiDB-lite"/>
    </source>
</evidence>